<proteinExistence type="predicted"/>
<reference evidence="2" key="2">
    <citation type="journal article" date="2022" name="Proc. Natl. Acad. Sci. U.S.A.">
        <title>Diploid-dominant life cycles characterize the early evolution of Fungi.</title>
        <authorList>
            <person name="Amses K.R."/>
            <person name="Simmons D.R."/>
            <person name="Longcore J.E."/>
            <person name="Mondo S.J."/>
            <person name="Seto K."/>
            <person name="Jeronimo G.H."/>
            <person name="Bonds A.E."/>
            <person name="Quandt C.A."/>
            <person name="Davis W.J."/>
            <person name="Chang Y."/>
            <person name="Federici B.A."/>
            <person name="Kuo A."/>
            <person name="LaButti K."/>
            <person name="Pangilinan J."/>
            <person name="Andreopoulos W."/>
            <person name="Tritt A."/>
            <person name="Riley R."/>
            <person name="Hundley H."/>
            <person name="Johnson J."/>
            <person name="Lipzen A."/>
            <person name="Barry K."/>
            <person name="Lang B.F."/>
            <person name="Cuomo C.A."/>
            <person name="Buchler N.E."/>
            <person name="Grigoriev I.V."/>
            <person name="Spatafora J.W."/>
            <person name="Stajich J.E."/>
            <person name="James T.Y."/>
        </authorList>
    </citation>
    <scope>NUCLEOTIDE SEQUENCE</scope>
    <source>
        <strain evidence="2">AG</strain>
    </source>
</reference>
<evidence type="ECO:0000313" key="2">
    <source>
        <dbReference type="EMBL" id="KAI8582664.1"/>
    </source>
</evidence>
<dbReference type="RefSeq" id="XP_051447668.1">
    <property type="nucleotide sequence ID" value="XM_051586538.1"/>
</dbReference>
<accession>A0AAD5EG80</accession>
<feature type="compositionally biased region" description="Basic and acidic residues" evidence="1">
    <location>
        <begin position="9"/>
        <end position="23"/>
    </location>
</feature>
<reference evidence="2" key="1">
    <citation type="submission" date="2021-06" db="EMBL/GenBank/DDBJ databases">
        <authorList>
            <consortium name="DOE Joint Genome Institute"/>
            <person name="Mondo S.J."/>
            <person name="Amses K.R."/>
            <person name="Simmons D.R."/>
            <person name="Longcore J.E."/>
            <person name="Seto K."/>
            <person name="Alves G.H."/>
            <person name="Bonds A.E."/>
            <person name="Quandt C.A."/>
            <person name="Davis W.J."/>
            <person name="Chang Y."/>
            <person name="Letcher P.M."/>
            <person name="Powell M.J."/>
            <person name="Kuo A."/>
            <person name="Labutti K."/>
            <person name="Pangilinan J."/>
            <person name="Andreopoulos W."/>
            <person name="Tritt A."/>
            <person name="Riley R."/>
            <person name="Hundley H."/>
            <person name="Johnson J."/>
            <person name="Lipzen A."/>
            <person name="Barry K."/>
            <person name="Berbee M.L."/>
            <person name="Buchler N.E."/>
            <person name="Grigoriev I.V."/>
            <person name="Spatafora J.W."/>
            <person name="Stajich J.E."/>
            <person name="James T.Y."/>
        </authorList>
    </citation>
    <scope>NUCLEOTIDE SEQUENCE</scope>
    <source>
        <strain evidence="2">AG</strain>
    </source>
</reference>
<gene>
    <name evidence="2" type="ORF">K450DRAFT_226338</name>
</gene>
<feature type="region of interest" description="Disordered" evidence="1">
    <location>
        <begin position="1"/>
        <end position="88"/>
    </location>
</feature>
<feature type="compositionally biased region" description="Basic residues" evidence="1">
    <location>
        <begin position="50"/>
        <end position="59"/>
    </location>
</feature>
<dbReference type="AlphaFoldDB" id="A0AAD5EG80"/>
<evidence type="ECO:0000256" key="1">
    <source>
        <dbReference type="SAM" id="MobiDB-lite"/>
    </source>
</evidence>
<feature type="compositionally biased region" description="Basic and acidic residues" evidence="1">
    <location>
        <begin position="60"/>
        <end position="77"/>
    </location>
</feature>
<keyword evidence="3" id="KW-1185">Reference proteome</keyword>
<comment type="caution">
    <text evidence="2">The sequence shown here is derived from an EMBL/GenBank/DDBJ whole genome shotgun (WGS) entry which is preliminary data.</text>
</comment>
<evidence type="ECO:0000313" key="3">
    <source>
        <dbReference type="Proteomes" id="UP001206595"/>
    </source>
</evidence>
<name>A0AAD5EG80_UMBRA</name>
<sequence length="88" mass="10312">MPRSPSPNNRRDRSSYRDLDMPDSRSPPPPSRRRRRSRSTERGYNDAGRSSHRSRSPRKFSRERQRDRGSPDRRDTLDGTQGHGQGHQ</sequence>
<dbReference type="GeneID" id="75911886"/>
<dbReference type="EMBL" id="MU620899">
    <property type="protein sequence ID" value="KAI8582664.1"/>
    <property type="molecule type" value="Genomic_DNA"/>
</dbReference>
<protein>
    <submittedName>
        <fullName evidence="2">Uncharacterized protein</fullName>
    </submittedName>
</protein>
<dbReference type="Proteomes" id="UP001206595">
    <property type="component" value="Unassembled WGS sequence"/>
</dbReference>
<organism evidence="2 3">
    <name type="scientific">Umbelopsis ramanniana AG</name>
    <dbReference type="NCBI Taxonomy" id="1314678"/>
    <lineage>
        <taxon>Eukaryota</taxon>
        <taxon>Fungi</taxon>
        <taxon>Fungi incertae sedis</taxon>
        <taxon>Mucoromycota</taxon>
        <taxon>Mucoromycotina</taxon>
        <taxon>Umbelopsidomycetes</taxon>
        <taxon>Umbelopsidales</taxon>
        <taxon>Umbelopsidaceae</taxon>
        <taxon>Umbelopsis</taxon>
    </lineage>
</organism>